<organism evidence="2 3">
    <name type="scientific">Malikia granosa</name>
    <dbReference type="NCBI Taxonomy" id="263067"/>
    <lineage>
        <taxon>Bacteria</taxon>
        <taxon>Pseudomonadati</taxon>
        <taxon>Pseudomonadota</taxon>
        <taxon>Betaproteobacteria</taxon>
        <taxon>Burkholderiales</taxon>
        <taxon>Comamonadaceae</taxon>
        <taxon>Malikia</taxon>
    </lineage>
</organism>
<dbReference type="EMBL" id="PVLQ01000004">
    <property type="protein sequence ID" value="PRD67183.1"/>
    <property type="molecule type" value="Genomic_DNA"/>
</dbReference>
<dbReference type="Pfam" id="PF03886">
    <property type="entry name" value="ABC_trans_aux"/>
    <property type="match status" value="1"/>
</dbReference>
<accession>A0A2S9K9N7</accession>
<evidence type="ECO:0000313" key="2">
    <source>
        <dbReference type="EMBL" id="PRD67183.1"/>
    </source>
</evidence>
<dbReference type="AlphaFoldDB" id="A0A2S9K9N7"/>
<dbReference type="InterPro" id="IPR005586">
    <property type="entry name" value="ABC_trans_aux"/>
</dbReference>
<sequence>MAPLLAGLLVGCSVLPKSAPVELYQLPSALPQPAVGTGGSAQRPESLRVTRPAAGTLLAGQRIIVLPAGDQVSHYKGAQWSEPAPLLLRNRLLDALRSDGRIAQLSSDDRMLQADFELDGELRAFQSVYRDGSPQVLLRLDLRLVRPATQRIVASRRFEQLQPAADSALPAVVSAFGQASDRLALQVADWSVEQIAQAAR</sequence>
<keyword evidence="3" id="KW-1185">Reference proteome</keyword>
<name>A0A2S9K9N7_9BURK</name>
<evidence type="ECO:0000259" key="1">
    <source>
        <dbReference type="Pfam" id="PF03886"/>
    </source>
</evidence>
<evidence type="ECO:0000313" key="3">
    <source>
        <dbReference type="Proteomes" id="UP000238589"/>
    </source>
</evidence>
<comment type="caution">
    <text evidence="2">The sequence shown here is derived from an EMBL/GenBank/DDBJ whole genome shotgun (WGS) entry which is preliminary data.</text>
</comment>
<dbReference type="SUPFAM" id="SSF159594">
    <property type="entry name" value="XCC0632-like"/>
    <property type="match status" value="1"/>
</dbReference>
<dbReference type="OrthoDB" id="5795476at2"/>
<feature type="domain" description="ABC-type transport auxiliary lipoprotein component" evidence="1">
    <location>
        <begin position="24"/>
        <end position="188"/>
    </location>
</feature>
<proteinExistence type="predicted"/>
<dbReference type="Proteomes" id="UP000238589">
    <property type="component" value="Unassembled WGS sequence"/>
</dbReference>
<reference evidence="2 3" key="1">
    <citation type="submission" date="2018-03" db="EMBL/GenBank/DDBJ databases">
        <title>Comparative genomics illustrates the genes involved in a hyperalkaliphilic mechanisms of Serpentinomonas isolated from highly-alkaline calcium-rich serpentinized springs.</title>
        <authorList>
            <person name="Suzuki S."/>
            <person name="Ishii S."/>
            <person name="Walworth N."/>
            <person name="Bird L."/>
            <person name="Kuenen J.G."/>
            <person name="Nealson K.H."/>
        </authorList>
    </citation>
    <scope>NUCLEOTIDE SEQUENCE [LARGE SCALE GENOMIC DNA]</scope>
    <source>
        <strain evidence="2 3">P1</strain>
    </source>
</reference>
<dbReference type="Gene3D" id="3.40.50.10610">
    <property type="entry name" value="ABC-type transport auxiliary lipoprotein component"/>
    <property type="match status" value="1"/>
</dbReference>
<protein>
    <submittedName>
        <fullName evidence="2">ABC transporter</fullName>
    </submittedName>
</protein>
<gene>
    <name evidence="2" type="ORF">C6P64_00365</name>
</gene>